<dbReference type="EMBL" id="VSSQ01054462">
    <property type="protein sequence ID" value="MPN08418.1"/>
    <property type="molecule type" value="Genomic_DNA"/>
</dbReference>
<reference evidence="1" key="1">
    <citation type="submission" date="2019-08" db="EMBL/GenBank/DDBJ databases">
        <authorList>
            <person name="Kucharzyk K."/>
            <person name="Murdoch R.W."/>
            <person name="Higgins S."/>
            <person name="Loffler F."/>
        </authorList>
    </citation>
    <scope>NUCLEOTIDE SEQUENCE</scope>
</reference>
<proteinExistence type="predicted"/>
<evidence type="ECO:0000313" key="1">
    <source>
        <dbReference type="EMBL" id="MPN08418.1"/>
    </source>
</evidence>
<protein>
    <submittedName>
        <fullName evidence="1">Uncharacterized protein</fullName>
    </submittedName>
</protein>
<sequence length="55" mass="6446">MALIYNENNYLMYFSSKIMIVFINYRVDKMDLVKLEDEPISQNAIISSESISSYT</sequence>
<accession>A0A645F269</accession>
<organism evidence="1">
    <name type="scientific">bioreactor metagenome</name>
    <dbReference type="NCBI Taxonomy" id="1076179"/>
    <lineage>
        <taxon>unclassified sequences</taxon>
        <taxon>metagenomes</taxon>
        <taxon>ecological metagenomes</taxon>
    </lineage>
</organism>
<dbReference type="AlphaFoldDB" id="A0A645F269"/>
<gene>
    <name evidence="1" type="ORF">SDC9_155700</name>
</gene>
<comment type="caution">
    <text evidence="1">The sequence shown here is derived from an EMBL/GenBank/DDBJ whole genome shotgun (WGS) entry which is preliminary data.</text>
</comment>
<name>A0A645F269_9ZZZZ</name>